<evidence type="ECO:0000256" key="5">
    <source>
        <dbReference type="ARBA" id="ARBA00023163"/>
    </source>
</evidence>
<dbReference type="GO" id="GO:0000976">
    <property type="term" value="F:transcription cis-regulatory region binding"/>
    <property type="evidence" value="ECO:0007669"/>
    <property type="project" value="TreeGrafter"/>
</dbReference>
<comment type="caution">
    <text evidence="9">The sequence shown here is derived from an EMBL/GenBank/DDBJ whole genome shotgun (WGS) entry which is preliminary data.</text>
</comment>
<name>A0A1J5RAQ0_9ZZZZ</name>
<dbReference type="Pfam" id="PF00072">
    <property type="entry name" value="Response_reg"/>
    <property type="match status" value="1"/>
</dbReference>
<feature type="compositionally biased region" description="Polar residues" evidence="6">
    <location>
        <begin position="18"/>
        <end position="27"/>
    </location>
</feature>
<dbReference type="SUPFAM" id="SSF46894">
    <property type="entry name" value="C-terminal effector domain of the bipartite response regulators"/>
    <property type="match status" value="1"/>
</dbReference>
<evidence type="ECO:0000256" key="1">
    <source>
        <dbReference type="ARBA" id="ARBA00022553"/>
    </source>
</evidence>
<feature type="region of interest" description="Disordered" evidence="6">
    <location>
        <begin position="148"/>
        <end position="173"/>
    </location>
</feature>
<dbReference type="CDD" id="cd17574">
    <property type="entry name" value="REC_OmpR"/>
    <property type="match status" value="1"/>
</dbReference>
<reference evidence="9" key="1">
    <citation type="submission" date="2016-10" db="EMBL/GenBank/DDBJ databases">
        <title>Sequence of Gallionella enrichment culture.</title>
        <authorList>
            <person name="Poehlein A."/>
            <person name="Muehling M."/>
            <person name="Daniel R."/>
        </authorList>
    </citation>
    <scope>NUCLEOTIDE SEQUENCE</scope>
</reference>
<dbReference type="GO" id="GO:0000156">
    <property type="term" value="F:phosphorelay response regulator activity"/>
    <property type="evidence" value="ECO:0007669"/>
    <property type="project" value="TreeGrafter"/>
</dbReference>
<dbReference type="PROSITE" id="PS50110">
    <property type="entry name" value="RESPONSE_REGULATORY"/>
    <property type="match status" value="1"/>
</dbReference>
<dbReference type="SMART" id="SM00862">
    <property type="entry name" value="Trans_reg_C"/>
    <property type="match status" value="1"/>
</dbReference>
<gene>
    <name evidence="9" type="primary">phoP_11</name>
    <name evidence="9" type="ORF">GALL_329540</name>
</gene>
<dbReference type="InterPro" id="IPR011006">
    <property type="entry name" value="CheY-like_superfamily"/>
</dbReference>
<dbReference type="Gene3D" id="3.40.50.2300">
    <property type="match status" value="1"/>
</dbReference>
<evidence type="ECO:0000256" key="6">
    <source>
        <dbReference type="SAM" id="MobiDB-lite"/>
    </source>
</evidence>
<dbReference type="GO" id="GO:0032993">
    <property type="term" value="C:protein-DNA complex"/>
    <property type="evidence" value="ECO:0007669"/>
    <property type="project" value="TreeGrafter"/>
</dbReference>
<dbReference type="SMART" id="SM00448">
    <property type="entry name" value="REC"/>
    <property type="match status" value="1"/>
</dbReference>
<dbReference type="GO" id="GO:0006355">
    <property type="term" value="P:regulation of DNA-templated transcription"/>
    <property type="evidence" value="ECO:0007669"/>
    <property type="project" value="InterPro"/>
</dbReference>
<organism evidence="9">
    <name type="scientific">mine drainage metagenome</name>
    <dbReference type="NCBI Taxonomy" id="410659"/>
    <lineage>
        <taxon>unclassified sequences</taxon>
        <taxon>metagenomes</taxon>
        <taxon>ecological metagenomes</taxon>
    </lineage>
</organism>
<keyword evidence="2" id="KW-0902">Two-component regulatory system</keyword>
<keyword evidence="5" id="KW-0804">Transcription</keyword>
<evidence type="ECO:0000259" key="8">
    <source>
        <dbReference type="PROSITE" id="PS51755"/>
    </source>
</evidence>
<feature type="domain" description="Response regulatory" evidence="7">
    <location>
        <begin position="32"/>
        <end position="145"/>
    </location>
</feature>
<keyword evidence="4" id="KW-0238">DNA-binding</keyword>
<dbReference type="AlphaFoldDB" id="A0A1J5RAQ0"/>
<dbReference type="PANTHER" id="PTHR48111">
    <property type="entry name" value="REGULATOR OF RPOS"/>
    <property type="match status" value="1"/>
</dbReference>
<dbReference type="FunFam" id="3.40.50.2300:FF:000001">
    <property type="entry name" value="DNA-binding response regulator PhoB"/>
    <property type="match status" value="1"/>
</dbReference>
<evidence type="ECO:0000313" key="9">
    <source>
        <dbReference type="EMBL" id="OIQ85221.1"/>
    </source>
</evidence>
<evidence type="ECO:0000256" key="4">
    <source>
        <dbReference type="ARBA" id="ARBA00023125"/>
    </source>
</evidence>
<sequence>MINPGTGGEDGAVVASREASTAPSSSAGPRYRALVVDDEPALVRVVAAYLERDGFEVATATDGTEALRVAAATHPDVVVLDVMMPGVDGVEVCRRLRTFSDAYVLMLTARAEEIDVLVGLSVGADDYLTKPFSSRVLVARIRSMLRRPRTAGDAPGHPRDLTPDPPSRPPRRFGALEIDSEAREVTVDGRPVSLTPLEFDLLAVLSSRPGTAFTRARLREQVWGPGWFGDDRVVAIHVGHVRRKLGDDVTEPRYIRTVRGVGYRMGSG</sequence>
<protein>
    <submittedName>
        <fullName evidence="9">Alkaline phosphatase synthesis transcriptional regulatory protein PhoP</fullName>
    </submittedName>
</protein>
<accession>A0A1J5RAQ0</accession>
<dbReference type="CDD" id="cd00383">
    <property type="entry name" value="trans_reg_C"/>
    <property type="match status" value="1"/>
</dbReference>
<dbReference type="InterPro" id="IPR016032">
    <property type="entry name" value="Sig_transdc_resp-reg_C-effctor"/>
</dbReference>
<keyword evidence="3" id="KW-0805">Transcription regulation</keyword>
<feature type="domain" description="OmpR/PhoB-type" evidence="8">
    <location>
        <begin position="168"/>
        <end position="267"/>
    </location>
</feature>
<feature type="compositionally biased region" description="Gly residues" evidence="6">
    <location>
        <begin position="1"/>
        <end position="10"/>
    </location>
</feature>
<dbReference type="InterPro" id="IPR001789">
    <property type="entry name" value="Sig_transdc_resp-reg_receiver"/>
</dbReference>
<dbReference type="PANTHER" id="PTHR48111:SF4">
    <property type="entry name" value="DNA-BINDING DUAL TRANSCRIPTIONAL REGULATOR OMPR"/>
    <property type="match status" value="1"/>
</dbReference>
<dbReference type="InterPro" id="IPR001867">
    <property type="entry name" value="OmpR/PhoB-type_DNA-bd"/>
</dbReference>
<evidence type="ECO:0000256" key="3">
    <source>
        <dbReference type="ARBA" id="ARBA00023015"/>
    </source>
</evidence>
<dbReference type="Pfam" id="PF00486">
    <property type="entry name" value="Trans_reg_C"/>
    <property type="match status" value="1"/>
</dbReference>
<dbReference type="InterPro" id="IPR036388">
    <property type="entry name" value="WH-like_DNA-bd_sf"/>
</dbReference>
<dbReference type="PROSITE" id="PS51755">
    <property type="entry name" value="OMPR_PHOB"/>
    <property type="match status" value="1"/>
</dbReference>
<dbReference type="Gene3D" id="6.10.250.690">
    <property type="match status" value="1"/>
</dbReference>
<dbReference type="EMBL" id="MLJW01000560">
    <property type="protein sequence ID" value="OIQ85221.1"/>
    <property type="molecule type" value="Genomic_DNA"/>
</dbReference>
<dbReference type="SUPFAM" id="SSF52172">
    <property type="entry name" value="CheY-like"/>
    <property type="match status" value="1"/>
</dbReference>
<dbReference type="GO" id="GO:0005829">
    <property type="term" value="C:cytosol"/>
    <property type="evidence" value="ECO:0007669"/>
    <property type="project" value="TreeGrafter"/>
</dbReference>
<keyword evidence="1" id="KW-0597">Phosphoprotein</keyword>
<dbReference type="InterPro" id="IPR039420">
    <property type="entry name" value="WalR-like"/>
</dbReference>
<dbReference type="FunFam" id="1.10.10.10:FF:000018">
    <property type="entry name" value="DNA-binding response regulator ResD"/>
    <property type="match status" value="1"/>
</dbReference>
<evidence type="ECO:0000256" key="2">
    <source>
        <dbReference type="ARBA" id="ARBA00023012"/>
    </source>
</evidence>
<proteinExistence type="predicted"/>
<evidence type="ECO:0000259" key="7">
    <source>
        <dbReference type="PROSITE" id="PS50110"/>
    </source>
</evidence>
<feature type="region of interest" description="Disordered" evidence="6">
    <location>
        <begin position="1"/>
        <end position="29"/>
    </location>
</feature>
<dbReference type="Gene3D" id="1.10.10.10">
    <property type="entry name" value="Winged helix-like DNA-binding domain superfamily/Winged helix DNA-binding domain"/>
    <property type="match status" value="1"/>
</dbReference>